<feature type="domain" description="Rhodanese" evidence="1">
    <location>
        <begin position="40"/>
        <end position="120"/>
    </location>
</feature>
<dbReference type="PROSITE" id="PS50206">
    <property type="entry name" value="RHODANESE_3"/>
    <property type="match status" value="1"/>
</dbReference>
<dbReference type="PANTHER" id="PTHR43031:SF17">
    <property type="entry name" value="SULFURTRANSFERASE YTWF-RELATED"/>
    <property type="match status" value="1"/>
</dbReference>
<name>A0A1B1S215_9BACL</name>
<dbReference type="AlphaFoldDB" id="A0A1B1S215"/>
<dbReference type="Gene3D" id="3.40.250.10">
    <property type="entry name" value="Rhodanese-like domain"/>
    <property type="match status" value="1"/>
</dbReference>
<reference evidence="2" key="1">
    <citation type="submission" date="2016-10" db="EMBL/GenBank/DDBJ databases">
        <authorList>
            <person name="See-Too W.S."/>
        </authorList>
    </citation>
    <scope>NUCLEOTIDE SEQUENCE</scope>
    <source>
        <strain evidence="2">L10.15</strain>
    </source>
</reference>
<evidence type="ECO:0000313" key="2">
    <source>
        <dbReference type="EMBL" id="ANU27236.1"/>
    </source>
</evidence>
<evidence type="ECO:0000259" key="1">
    <source>
        <dbReference type="PROSITE" id="PS50206"/>
    </source>
</evidence>
<dbReference type="STRING" id="1302659.I858_009570"/>
<dbReference type="SUPFAM" id="SSF52821">
    <property type="entry name" value="Rhodanese/Cell cycle control phosphatase"/>
    <property type="match status" value="1"/>
</dbReference>
<dbReference type="EMBL" id="CP016540">
    <property type="protein sequence ID" value="ANU27236.1"/>
    <property type="molecule type" value="Genomic_DNA"/>
</dbReference>
<dbReference type="InterPro" id="IPR036873">
    <property type="entry name" value="Rhodanese-like_dom_sf"/>
</dbReference>
<dbReference type="RefSeq" id="WP_049693152.1">
    <property type="nucleotide sequence ID" value="NZ_CP016540.2"/>
</dbReference>
<evidence type="ECO:0000313" key="3">
    <source>
        <dbReference type="Proteomes" id="UP000053354"/>
    </source>
</evidence>
<protein>
    <submittedName>
        <fullName evidence="2">Rhodanese</fullName>
    </submittedName>
</protein>
<sequence>MDWITWLLVGAAVLWLVYRFTTPTKGVQTISTEEMKMQLGKKDKQYIDVRTPGEFKGNHIKGFKNIPLNELPKRMTELSKEKEVLVICQSGMRSSKASQLLKKNGFTTITNIKGGMSSYRK</sequence>
<gene>
    <name evidence="2" type="ORF">I858_009570</name>
</gene>
<proteinExistence type="predicted"/>
<dbReference type="SMART" id="SM00450">
    <property type="entry name" value="RHOD"/>
    <property type="match status" value="1"/>
</dbReference>
<dbReference type="Pfam" id="PF00581">
    <property type="entry name" value="Rhodanese"/>
    <property type="match status" value="1"/>
</dbReference>
<dbReference type="CDD" id="cd00158">
    <property type="entry name" value="RHOD"/>
    <property type="match status" value="1"/>
</dbReference>
<dbReference type="Proteomes" id="UP000053354">
    <property type="component" value="Chromosome"/>
</dbReference>
<dbReference type="InterPro" id="IPR001763">
    <property type="entry name" value="Rhodanese-like_dom"/>
</dbReference>
<dbReference type="OrthoDB" id="9800872at2"/>
<dbReference type="InterPro" id="IPR050229">
    <property type="entry name" value="GlpE_sulfurtransferase"/>
</dbReference>
<accession>A0A1B1S215</accession>
<dbReference type="KEGG" id="pll:I858_009570"/>
<dbReference type="PANTHER" id="PTHR43031">
    <property type="entry name" value="FAD-DEPENDENT OXIDOREDUCTASE"/>
    <property type="match status" value="1"/>
</dbReference>
<keyword evidence="3" id="KW-1185">Reference proteome</keyword>
<organism evidence="2 3">
    <name type="scientific">Planococcus versutus</name>
    <dbReference type="NCBI Taxonomy" id="1302659"/>
    <lineage>
        <taxon>Bacteria</taxon>
        <taxon>Bacillati</taxon>
        <taxon>Bacillota</taxon>
        <taxon>Bacilli</taxon>
        <taxon>Bacillales</taxon>
        <taxon>Caryophanaceae</taxon>
        <taxon>Planococcus</taxon>
    </lineage>
</organism>